<dbReference type="Proteomes" id="UP001501446">
    <property type="component" value="Unassembled WGS sequence"/>
</dbReference>
<dbReference type="InterPro" id="IPR000524">
    <property type="entry name" value="Tscrpt_reg_HTH_GntR"/>
</dbReference>
<dbReference type="EMBL" id="BAABLN010000029">
    <property type="protein sequence ID" value="GAA4700221.1"/>
    <property type="molecule type" value="Genomic_DNA"/>
</dbReference>
<evidence type="ECO:0000256" key="1">
    <source>
        <dbReference type="ARBA" id="ARBA00023015"/>
    </source>
</evidence>
<keyword evidence="6" id="KW-1185">Reference proteome</keyword>
<protein>
    <submittedName>
        <fullName evidence="5">GntR family transcriptional regulator</fullName>
    </submittedName>
</protein>
<keyword evidence="1" id="KW-0805">Transcription regulation</keyword>
<keyword evidence="3" id="KW-0804">Transcription</keyword>
<dbReference type="InterPro" id="IPR036388">
    <property type="entry name" value="WH-like_DNA-bd_sf"/>
</dbReference>
<evidence type="ECO:0000256" key="2">
    <source>
        <dbReference type="ARBA" id="ARBA00023125"/>
    </source>
</evidence>
<dbReference type="RefSeq" id="WP_345311256.1">
    <property type="nucleotide sequence ID" value="NZ_BAABLN010000029.1"/>
</dbReference>
<evidence type="ECO:0000313" key="5">
    <source>
        <dbReference type="EMBL" id="GAA4700221.1"/>
    </source>
</evidence>
<gene>
    <name evidence="5" type="ORF">GCM10025781_17970</name>
</gene>
<feature type="domain" description="HTH gntR-type" evidence="4">
    <location>
        <begin position="16"/>
        <end position="84"/>
    </location>
</feature>
<dbReference type="CDD" id="cd07377">
    <property type="entry name" value="WHTH_GntR"/>
    <property type="match status" value="1"/>
</dbReference>
<sequence>MSTTATIFTVDTASPVPAYEQLIVCVTNGIASGALETDDRIPPVRSLAAELGLAAGTVAKAYRTMEASGVIETRGRKGTFIAQSSDDRHAAACSAAAEYLDRAAGQLHYSPEECLQIVQRMLDQRATG</sequence>
<evidence type="ECO:0000259" key="4">
    <source>
        <dbReference type="PROSITE" id="PS50949"/>
    </source>
</evidence>
<dbReference type="Pfam" id="PF00392">
    <property type="entry name" value="GntR"/>
    <property type="match status" value="1"/>
</dbReference>
<dbReference type="SMART" id="SM00345">
    <property type="entry name" value="HTH_GNTR"/>
    <property type="match status" value="1"/>
</dbReference>
<dbReference type="PANTHER" id="PTHR38445:SF9">
    <property type="entry name" value="HTH-TYPE TRANSCRIPTIONAL REPRESSOR YTRA"/>
    <property type="match status" value="1"/>
</dbReference>
<reference evidence="6" key="1">
    <citation type="journal article" date="2019" name="Int. J. Syst. Evol. Microbiol.">
        <title>The Global Catalogue of Microorganisms (GCM) 10K type strain sequencing project: providing services to taxonomists for standard genome sequencing and annotation.</title>
        <authorList>
            <consortium name="The Broad Institute Genomics Platform"/>
            <consortium name="The Broad Institute Genome Sequencing Center for Infectious Disease"/>
            <person name="Wu L."/>
            <person name="Ma J."/>
        </authorList>
    </citation>
    <scope>NUCLEOTIDE SEQUENCE [LARGE SCALE GENOMIC DNA]</scope>
    <source>
        <strain evidence="6">JCM 18958</strain>
    </source>
</reference>
<proteinExistence type="predicted"/>
<dbReference type="SUPFAM" id="SSF46785">
    <property type="entry name" value="Winged helix' DNA-binding domain"/>
    <property type="match status" value="1"/>
</dbReference>
<dbReference type="PANTHER" id="PTHR38445">
    <property type="entry name" value="HTH-TYPE TRANSCRIPTIONAL REPRESSOR YTRA"/>
    <property type="match status" value="1"/>
</dbReference>
<evidence type="ECO:0000256" key="3">
    <source>
        <dbReference type="ARBA" id="ARBA00023163"/>
    </source>
</evidence>
<name>A0ABP8X4S3_9MICC</name>
<dbReference type="PROSITE" id="PS50949">
    <property type="entry name" value="HTH_GNTR"/>
    <property type="match status" value="1"/>
</dbReference>
<comment type="caution">
    <text evidence="5">The sequence shown here is derived from an EMBL/GenBank/DDBJ whole genome shotgun (WGS) entry which is preliminary data.</text>
</comment>
<dbReference type="Gene3D" id="1.10.10.10">
    <property type="entry name" value="Winged helix-like DNA-binding domain superfamily/Winged helix DNA-binding domain"/>
    <property type="match status" value="1"/>
</dbReference>
<dbReference type="InterPro" id="IPR036390">
    <property type="entry name" value="WH_DNA-bd_sf"/>
</dbReference>
<keyword evidence="2" id="KW-0238">DNA-binding</keyword>
<organism evidence="5 6">
    <name type="scientific">Kocuria gwangalliensis</name>
    <dbReference type="NCBI Taxonomy" id="501592"/>
    <lineage>
        <taxon>Bacteria</taxon>
        <taxon>Bacillati</taxon>
        <taxon>Actinomycetota</taxon>
        <taxon>Actinomycetes</taxon>
        <taxon>Micrococcales</taxon>
        <taxon>Micrococcaceae</taxon>
        <taxon>Kocuria</taxon>
    </lineage>
</organism>
<accession>A0ABP8X4S3</accession>
<evidence type="ECO:0000313" key="6">
    <source>
        <dbReference type="Proteomes" id="UP001501446"/>
    </source>
</evidence>